<dbReference type="PROSITE" id="PS51188">
    <property type="entry name" value="ZF_CR"/>
    <property type="match status" value="1"/>
</dbReference>
<dbReference type="Gene3D" id="1.10.287.110">
    <property type="entry name" value="DnaJ domain"/>
    <property type="match status" value="1"/>
</dbReference>
<dbReference type="Gene3D" id="2.60.260.20">
    <property type="entry name" value="Urease metallochaperone UreE, N-terminal domain"/>
    <property type="match status" value="2"/>
</dbReference>
<evidence type="ECO:0000313" key="11">
    <source>
        <dbReference type="EMBL" id="PJF19762.1"/>
    </source>
</evidence>
<gene>
    <name evidence="11" type="ORF">PSACC_00370</name>
</gene>
<dbReference type="InterPro" id="IPR001305">
    <property type="entry name" value="HSP_DnaJ_Cys-rich_dom"/>
</dbReference>
<sequence>MECYKWRNDKNSGQSHVSAVSLSVPGAGARTGWFSLTRKGFNKDELARQYRKLARQYHPDKNKNEGAEETFYKLSRAFDVLNDDQKRARYDRGGAKAVDDSAGGHDHARYDDIFRKMFEDMFDMDDIFGGRGGGRGRGRGPSSQTELAVILEDLFTGRSMFVEYTRVKLCSGCHGTGAHDPKEVKKCSKCKGMGSYIAVQQVAPGFIQQMQMRCDHCEGRGSTFGKACGECGGQRVGREQEKIEVVIPPGVKDGEQFRFSEMADENPDRETGDLIVVIRTEEHPMYQRDGIHLYTTVNLTLREALLGFKKDIVQLDGTTIELVRKDTTQSDFVERLVGQGMPRKDSNKRGDLFVKYRVILPSKISRDQSVLLDKVFPMPANTHEEL</sequence>
<feature type="domain" description="Cytochrome c" evidence="9">
    <location>
        <begin position="152"/>
        <end position="282"/>
    </location>
</feature>
<dbReference type="SUPFAM" id="SSF57938">
    <property type="entry name" value="DnaJ/Hsp40 cysteine-rich domain"/>
    <property type="match status" value="1"/>
</dbReference>
<dbReference type="InterPro" id="IPR002939">
    <property type="entry name" value="DnaJ_C"/>
</dbReference>
<evidence type="ECO:0000313" key="12">
    <source>
        <dbReference type="Proteomes" id="UP000240830"/>
    </source>
</evidence>
<dbReference type="GO" id="GO:0030544">
    <property type="term" value="F:Hsp70 protein binding"/>
    <property type="evidence" value="ECO:0007669"/>
    <property type="project" value="InterPro"/>
</dbReference>
<evidence type="ECO:0000256" key="3">
    <source>
        <dbReference type="ARBA" id="ARBA00022771"/>
    </source>
</evidence>
<dbReference type="FunFam" id="2.60.260.20:FF:000013">
    <property type="entry name" value="DnaJ subfamily B member 11"/>
    <property type="match status" value="1"/>
</dbReference>
<reference evidence="11 12" key="1">
    <citation type="submission" date="2016-10" db="EMBL/GenBank/DDBJ databases">
        <title>The genome of Paramicrosporidium saccamoebae is the missing link in understanding Cryptomycota and Microsporidia evolution.</title>
        <authorList>
            <person name="Quandt C.A."/>
            <person name="Beaudet D."/>
            <person name="Corsaro D."/>
            <person name="Michel R."/>
            <person name="Corradi N."/>
            <person name="James T."/>
        </authorList>
    </citation>
    <scope>NUCLEOTIDE SEQUENCE [LARGE SCALE GENOMIC DNA]</scope>
    <source>
        <strain evidence="11 12">KSL3</strain>
    </source>
</reference>
<dbReference type="PRINTS" id="PR00625">
    <property type="entry name" value="JDOMAIN"/>
</dbReference>
<dbReference type="Gene3D" id="2.10.230.10">
    <property type="entry name" value="Heat shock protein DnaJ, cysteine-rich domain"/>
    <property type="match status" value="1"/>
</dbReference>
<dbReference type="OrthoDB" id="550424at2759"/>
<feature type="domain" description="J" evidence="8">
    <location>
        <begin position="29"/>
        <end position="94"/>
    </location>
</feature>
<dbReference type="PROSITE" id="PS51007">
    <property type="entry name" value="CYTC"/>
    <property type="match status" value="1"/>
</dbReference>
<keyword evidence="4 7" id="KW-0862">Zinc</keyword>
<dbReference type="Pfam" id="PF01556">
    <property type="entry name" value="DnaJ_C"/>
    <property type="match status" value="1"/>
</dbReference>
<dbReference type="Pfam" id="PF00684">
    <property type="entry name" value="DnaJ_CXXCXGXG"/>
    <property type="match status" value="1"/>
</dbReference>
<dbReference type="EMBL" id="MTSL01000041">
    <property type="protein sequence ID" value="PJF19762.1"/>
    <property type="molecule type" value="Genomic_DNA"/>
</dbReference>
<dbReference type="Proteomes" id="UP000240830">
    <property type="component" value="Unassembled WGS sequence"/>
</dbReference>
<dbReference type="AlphaFoldDB" id="A0A2H9TPV0"/>
<feature type="zinc finger region" description="CR-type" evidence="7">
    <location>
        <begin position="157"/>
        <end position="240"/>
    </location>
</feature>
<evidence type="ECO:0000256" key="7">
    <source>
        <dbReference type="PROSITE-ProRule" id="PRU00546"/>
    </source>
</evidence>
<dbReference type="GO" id="GO:0008270">
    <property type="term" value="F:zinc ion binding"/>
    <property type="evidence" value="ECO:0007669"/>
    <property type="project" value="UniProtKB-KW"/>
</dbReference>
<dbReference type="CDD" id="cd10719">
    <property type="entry name" value="DnaJ_zf"/>
    <property type="match status" value="1"/>
</dbReference>
<evidence type="ECO:0000256" key="1">
    <source>
        <dbReference type="ARBA" id="ARBA00022723"/>
    </source>
</evidence>
<dbReference type="InterPro" id="IPR009056">
    <property type="entry name" value="Cyt_c-like_dom"/>
</dbReference>
<feature type="domain" description="CR-type" evidence="10">
    <location>
        <begin position="157"/>
        <end position="240"/>
    </location>
</feature>
<protein>
    <submittedName>
        <fullName evidence="11">Uncharacterized protein</fullName>
    </submittedName>
</protein>
<evidence type="ECO:0000256" key="2">
    <source>
        <dbReference type="ARBA" id="ARBA00022737"/>
    </source>
</evidence>
<dbReference type="SUPFAM" id="SSF49493">
    <property type="entry name" value="HSP40/DnaJ peptide-binding domain"/>
    <property type="match status" value="2"/>
</dbReference>
<keyword evidence="2" id="KW-0677">Repeat</keyword>
<dbReference type="PANTHER" id="PTHR43888">
    <property type="entry name" value="DNAJ-LIKE-2, ISOFORM A-RELATED"/>
    <property type="match status" value="1"/>
</dbReference>
<evidence type="ECO:0000256" key="6">
    <source>
        <dbReference type="PROSITE-ProRule" id="PRU00433"/>
    </source>
</evidence>
<dbReference type="GO" id="GO:0006457">
    <property type="term" value="P:protein folding"/>
    <property type="evidence" value="ECO:0007669"/>
    <property type="project" value="InterPro"/>
</dbReference>
<dbReference type="FunFam" id="2.10.230.10:FF:000001">
    <property type="entry name" value="DnaJ subfamily A member 2"/>
    <property type="match status" value="1"/>
</dbReference>
<accession>A0A2H9TPV0</accession>
<dbReference type="PROSITE" id="PS50076">
    <property type="entry name" value="DNAJ_2"/>
    <property type="match status" value="1"/>
</dbReference>
<dbReference type="GO" id="GO:0009055">
    <property type="term" value="F:electron transfer activity"/>
    <property type="evidence" value="ECO:0007669"/>
    <property type="project" value="InterPro"/>
</dbReference>
<dbReference type="GO" id="GO:0051082">
    <property type="term" value="F:unfolded protein binding"/>
    <property type="evidence" value="ECO:0007669"/>
    <property type="project" value="InterPro"/>
</dbReference>
<dbReference type="InterPro" id="IPR036410">
    <property type="entry name" value="HSP_DnaJ_Cys-rich_dom_sf"/>
</dbReference>
<keyword evidence="5 6" id="KW-0408">Iron</keyword>
<dbReference type="PROSITE" id="PS00636">
    <property type="entry name" value="DNAJ_1"/>
    <property type="match status" value="1"/>
</dbReference>
<evidence type="ECO:0000259" key="9">
    <source>
        <dbReference type="PROSITE" id="PS51007"/>
    </source>
</evidence>
<dbReference type="GO" id="GO:0020037">
    <property type="term" value="F:heme binding"/>
    <property type="evidence" value="ECO:0007669"/>
    <property type="project" value="InterPro"/>
</dbReference>
<evidence type="ECO:0000256" key="4">
    <source>
        <dbReference type="ARBA" id="ARBA00022833"/>
    </source>
</evidence>
<keyword evidence="3 7" id="KW-0863">Zinc-finger</keyword>
<dbReference type="CDD" id="cd06257">
    <property type="entry name" value="DnaJ"/>
    <property type="match status" value="1"/>
</dbReference>
<dbReference type="InterPro" id="IPR008971">
    <property type="entry name" value="HSP40/DnaJ_pept-bd"/>
</dbReference>
<evidence type="ECO:0000259" key="8">
    <source>
        <dbReference type="PROSITE" id="PS50076"/>
    </source>
</evidence>
<proteinExistence type="predicted"/>
<keyword evidence="12" id="KW-1185">Reference proteome</keyword>
<dbReference type="InterPro" id="IPR018253">
    <property type="entry name" value="DnaJ_domain_CS"/>
</dbReference>
<organism evidence="11 12">
    <name type="scientific">Paramicrosporidium saccamoebae</name>
    <dbReference type="NCBI Taxonomy" id="1246581"/>
    <lineage>
        <taxon>Eukaryota</taxon>
        <taxon>Fungi</taxon>
        <taxon>Fungi incertae sedis</taxon>
        <taxon>Cryptomycota</taxon>
        <taxon>Cryptomycota incertae sedis</taxon>
        <taxon>Paramicrosporidium</taxon>
    </lineage>
</organism>
<dbReference type="InterPro" id="IPR001623">
    <property type="entry name" value="DnaJ_domain"/>
</dbReference>
<dbReference type="SMART" id="SM00271">
    <property type="entry name" value="DnaJ"/>
    <property type="match status" value="1"/>
</dbReference>
<keyword evidence="6" id="KW-0349">Heme</keyword>
<dbReference type="InterPro" id="IPR044713">
    <property type="entry name" value="DNJA1/2-like"/>
</dbReference>
<dbReference type="CDD" id="cd10747">
    <property type="entry name" value="DnaJ_C"/>
    <property type="match status" value="1"/>
</dbReference>
<comment type="caution">
    <text evidence="11">The sequence shown here is derived from an EMBL/GenBank/DDBJ whole genome shotgun (WGS) entry which is preliminary data.</text>
</comment>
<name>A0A2H9TPV0_9FUNG</name>
<evidence type="ECO:0000256" key="5">
    <source>
        <dbReference type="ARBA" id="ARBA00023004"/>
    </source>
</evidence>
<dbReference type="InterPro" id="IPR036869">
    <property type="entry name" value="J_dom_sf"/>
</dbReference>
<keyword evidence="1 7" id="KW-0479">Metal-binding</keyword>
<dbReference type="Pfam" id="PF00226">
    <property type="entry name" value="DnaJ"/>
    <property type="match status" value="1"/>
</dbReference>
<dbReference type="STRING" id="1246581.A0A2H9TPV0"/>
<evidence type="ECO:0000259" key="10">
    <source>
        <dbReference type="PROSITE" id="PS51188"/>
    </source>
</evidence>
<dbReference type="SUPFAM" id="SSF46565">
    <property type="entry name" value="Chaperone J-domain"/>
    <property type="match status" value="1"/>
</dbReference>